<sequence length="60" mass="6924">MDFTAQAKKYPIPTKSSTTHTPLRTLCTDYYDQFHLKGQTCPTRSKEPREARQAPFSMKS</sequence>
<comment type="caution">
    <text evidence="1">The sequence shown here is derived from an EMBL/GenBank/DDBJ whole genome shotgun (WGS) entry which is preliminary data.</text>
</comment>
<proteinExistence type="predicted"/>
<dbReference type="EMBL" id="CM046398">
    <property type="protein sequence ID" value="KAI8530300.1"/>
    <property type="molecule type" value="Genomic_DNA"/>
</dbReference>
<gene>
    <name evidence="1" type="ORF">RHMOL_Rhmol11G0045900</name>
</gene>
<accession>A0ACC0LNT9</accession>
<organism evidence="1 2">
    <name type="scientific">Rhododendron molle</name>
    <name type="common">Chinese azalea</name>
    <name type="synonym">Azalea mollis</name>
    <dbReference type="NCBI Taxonomy" id="49168"/>
    <lineage>
        <taxon>Eukaryota</taxon>
        <taxon>Viridiplantae</taxon>
        <taxon>Streptophyta</taxon>
        <taxon>Embryophyta</taxon>
        <taxon>Tracheophyta</taxon>
        <taxon>Spermatophyta</taxon>
        <taxon>Magnoliopsida</taxon>
        <taxon>eudicotyledons</taxon>
        <taxon>Gunneridae</taxon>
        <taxon>Pentapetalae</taxon>
        <taxon>asterids</taxon>
        <taxon>Ericales</taxon>
        <taxon>Ericaceae</taxon>
        <taxon>Ericoideae</taxon>
        <taxon>Rhodoreae</taxon>
        <taxon>Rhododendron</taxon>
    </lineage>
</organism>
<protein>
    <submittedName>
        <fullName evidence="1">Uncharacterized protein</fullName>
    </submittedName>
</protein>
<evidence type="ECO:0000313" key="2">
    <source>
        <dbReference type="Proteomes" id="UP001062846"/>
    </source>
</evidence>
<dbReference type="Proteomes" id="UP001062846">
    <property type="component" value="Chromosome 11"/>
</dbReference>
<evidence type="ECO:0000313" key="1">
    <source>
        <dbReference type="EMBL" id="KAI8530300.1"/>
    </source>
</evidence>
<reference evidence="1" key="1">
    <citation type="submission" date="2022-02" db="EMBL/GenBank/DDBJ databases">
        <title>Plant Genome Project.</title>
        <authorList>
            <person name="Zhang R.-G."/>
        </authorList>
    </citation>
    <scope>NUCLEOTIDE SEQUENCE</scope>
    <source>
        <strain evidence="1">AT1</strain>
    </source>
</reference>
<keyword evidence="2" id="KW-1185">Reference proteome</keyword>
<name>A0ACC0LNT9_RHOML</name>